<keyword evidence="5" id="KW-1185">Reference proteome</keyword>
<evidence type="ECO:0000313" key="5">
    <source>
        <dbReference type="Proteomes" id="UP000030645"/>
    </source>
</evidence>
<dbReference type="AlphaFoldDB" id="W9SMG8"/>
<reference evidence="5" key="1">
    <citation type="submission" date="2013-01" db="EMBL/GenBank/DDBJ databases">
        <title>Draft Genome Sequence of a Mulberry Tree, Morus notabilis C.K. Schneid.</title>
        <authorList>
            <person name="He N."/>
            <person name="Zhao S."/>
        </authorList>
    </citation>
    <scope>NUCLEOTIDE SEQUENCE</scope>
</reference>
<dbReference type="InterPro" id="IPR002213">
    <property type="entry name" value="UDP_glucos_trans"/>
</dbReference>
<evidence type="ECO:0000313" key="4">
    <source>
        <dbReference type="EMBL" id="EXC17299.1"/>
    </source>
</evidence>
<sequence>MSRQLHICFFPLMLQGHIIPSINMAKLFAFRGMKTTIITTPSSAELHSKTINDSKNKGLDIGILVIKFPRVVMGMPEGCESPDMATTPEMVEEFYRATAMLGKPLENLFRDHKPPCLVADGIPRIVFHGIGFFALCASSSVLDYQPHENVELDSEPFVVPNIPDEVRLMRKQLPPYVRRNAATEFARAYKAGKASELECFGVVVNSFYELEPDYADHYRRVLGRKAWHIGPISLLIDKVEGKGKGRMSKDSGNEHECLKWLDLKKPNSVVYVCFGSMASFGDAQLMEIAMGLEASGQQFIWVVKKEKKQGVREEWLPEGFEERIKGKGLIIRGWAPQVLILEHEAVGGFMTHCGWNSTLEAVCTGVPMVTWLMFAEQFYNEKLVTQILRIGVQVGAQKWERQVGDFVKREAVEKTVCQIMEGDEVDGMRGRARELAEMASRAVEEGGSSYLDLDGFIEEMRLMHSA</sequence>
<dbReference type="GO" id="GO:0035251">
    <property type="term" value="F:UDP-glucosyltransferase activity"/>
    <property type="evidence" value="ECO:0007669"/>
    <property type="project" value="TreeGrafter"/>
</dbReference>
<dbReference type="eggNOG" id="KOG1192">
    <property type="taxonomic scope" value="Eukaryota"/>
</dbReference>
<keyword evidence="3 4" id="KW-0808">Transferase</keyword>
<dbReference type="EMBL" id="KE345811">
    <property type="protein sequence ID" value="EXC17299.1"/>
    <property type="molecule type" value="Genomic_DNA"/>
</dbReference>
<dbReference type="FunFam" id="3.40.50.2000:FF:000047">
    <property type="entry name" value="Glycosyltransferase"/>
    <property type="match status" value="1"/>
</dbReference>
<dbReference type="SUPFAM" id="SSF53756">
    <property type="entry name" value="UDP-Glycosyltransferase/glycogen phosphorylase"/>
    <property type="match status" value="1"/>
</dbReference>
<organism evidence="4 5">
    <name type="scientific">Morus notabilis</name>
    <dbReference type="NCBI Taxonomy" id="981085"/>
    <lineage>
        <taxon>Eukaryota</taxon>
        <taxon>Viridiplantae</taxon>
        <taxon>Streptophyta</taxon>
        <taxon>Embryophyta</taxon>
        <taxon>Tracheophyta</taxon>
        <taxon>Spermatophyta</taxon>
        <taxon>Magnoliopsida</taxon>
        <taxon>eudicotyledons</taxon>
        <taxon>Gunneridae</taxon>
        <taxon>Pentapetalae</taxon>
        <taxon>rosids</taxon>
        <taxon>fabids</taxon>
        <taxon>Rosales</taxon>
        <taxon>Moraceae</taxon>
        <taxon>Moreae</taxon>
        <taxon>Morus</taxon>
    </lineage>
</organism>
<proteinExistence type="inferred from homology"/>
<dbReference type="STRING" id="981085.W9SMG8"/>
<keyword evidence="2" id="KW-0328">Glycosyltransferase</keyword>
<accession>W9SMG8</accession>
<dbReference type="PANTHER" id="PTHR48047:SF135">
    <property type="entry name" value="GLYCOSYLTRANSFERASE"/>
    <property type="match status" value="1"/>
</dbReference>
<evidence type="ECO:0000256" key="1">
    <source>
        <dbReference type="ARBA" id="ARBA00009995"/>
    </source>
</evidence>
<comment type="similarity">
    <text evidence="1">Belongs to the UDP-glycosyltransferase family.</text>
</comment>
<protein>
    <submittedName>
        <fullName evidence="4">UDP-glucose flavonoid 3-O-glucosyltransferase 7</fullName>
    </submittedName>
</protein>
<dbReference type="Pfam" id="PF00201">
    <property type="entry name" value="UDPGT"/>
    <property type="match status" value="1"/>
</dbReference>
<dbReference type="Proteomes" id="UP000030645">
    <property type="component" value="Unassembled WGS sequence"/>
</dbReference>
<name>W9SMG8_9ROSA</name>
<evidence type="ECO:0000256" key="3">
    <source>
        <dbReference type="ARBA" id="ARBA00022679"/>
    </source>
</evidence>
<gene>
    <name evidence="4" type="ORF">L484_027487</name>
</gene>
<dbReference type="CDD" id="cd03784">
    <property type="entry name" value="GT1_Gtf-like"/>
    <property type="match status" value="1"/>
</dbReference>
<dbReference type="PANTHER" id="PTHR48047">
    <property type="entry name" value="GLYCOSYLTRANSFERASE"/>
    <property type="match status" value="1"/>
</dbReference>
<evidence type="ECO:0000256" key="2">
    <source>
        <dbReference type="ARBA" id="ARBA00022676"/>
    </source>
</evidence>
<dbReference type="Gene3D" id="3.40.50.2000">
    <property type="entry name" value="Glycogen Phosphorylase B"/>
    <property type="match status" value="2"/>
</dbReference>